<dbReference type="Proteomes" id="UP000238823">
    <property type="component" value="Unassembled WGS sequence"/>
</dbReference>
<protein>
    <submittedName>
        <fullName evidence="2">Uncharacterized protein</fullName>
    </submittedName>
</protein>
<name>A0A2S9XZR2_9BACT</name>
<feature type="chain" id="PRO_5015529176" evidence="1">
    <location>
        <begin position="24"/>
        <end position="121"/>
    </location>
</feature>
<dbReference type="EMBL" id="PVNL01000125">
    <property type="protein sequence ID" value="PRP98333.1"/>
    <property type="molecule type" value="Genomic_DNA"/>
</dbReference>
<keyword evidence="1" id="KW-0732">Signal</keyword>
<evidence type="ECO:0000313" key="3">
    <source>
        <dbReference type="Proteomes" id="UP000238823"/>
    </source>
</evidence>
<comment type="caution">
    <text evidence="2">The sequence shown here is derived from an EMBL/GenBank/DDBJ whole genome shotgun (WGS) entry which is preliminary data.</text>
</comment>
<dbReference type="RefSeq" id="WP_106093432.1">
    <property type="nucleotide sequence ID" value="NZ_PVNL01000125.1"/>
</dbReference>
<reference evidence="2 3" key="1">
    <citation type="submission" date="2018-03" db="EMBL/GenBank/DDBJ databases">
        <title>Draft Genome Sequences of the Obligatory Marine Myxobacteria Enhygromyxa salina SWB007.</title>
        <authorList>
            <person name="Poehlein A."/>
            <person name="Moghaddam J.A."/>
            <person name="Harms H."/>
            <person name="Alanjari M."/>
            <person name="Koenig G.M."/>
            <person name="Daniel R."/>
            <person name="Schaeberle T.F."/>
        </authorList>
    </citation>
    <scope>NUCLEOTIDE SEQUENCE [LARGE SCALE GENOMIC DNA]</scope>
    <source>
        <strain evidence="2 3">SWB007</strain>
    </source>
</reference>
<sequence>MIKSRLFLTLATFIVAFGVAASAAALPPDPSNYNPDCSDEGDDADFWYQICRDQSIEIAWTSDEIDYCEEECQLTNDPACYEACDELYDIYYQQYYTLQYVCDQSITTQAAFEACLSSSHP</sequence>
<evidence type="ECO:0000256" key="1">
    <source>
        <dbReference type="SAM" id="SignalP"/>
    </source>
</evidence>
<evidence type="ECO:0000313" key="2">
    <source>
        <dbReference type="EMBL" id="PRP98333.1"/>
    </source>
</evidence>
<proteinExistence type="predicted"/>
<dbReference type="AlphaFoldDB" id="A0A2S9XZR2"/>
<organism evidence="2 3">
    <name type="scientific">Enhygromyxa salina</name>
    <dbReference type="NCBI Taxonomy" id="215803"/>
    <lineage>
        <taxon>Bacteria</taxon>
        <taxon>Pseudomonadati</taxon>
        <taxon>Myxococcota</taxon>
        <taxon>Polyangia</taxon>
        <taxon>Nannocystales</taxon>
        <taxon>Nannocystaceae</taxon>
        <taxon>Enhygromyxa</taxon>
    </lineage>
</organism>
<accession>A0A2S9XZR2</accession>
<gene>
    <name evidence="2" type="ORF">ENSA7_65940</name>
</gene>
<feature type="signal peptide" evidence="1">
    <location>
        <begin position="1"/>
        <end position="23"/>
    </location>
</feature>